<dbReference type="Pfam" id="PF00856">
    <property type="entry name" value="SET"/>
    <property type="match status" value="1"/>
</dbReference>
<feature type="compositionally biased region" description="Basic and acidic residues" evidence="9">
    <location>
        <begin position="404"/>
        <end position="413"/>
    </location>
</feature>
<keyword evidence="6" id="KW-0156">Chromatin regulator</keyword>
<feature type="region of interest" description="Disordered" evidence="9">
    <location>
        <begin position="205"/>
        <end position="535"/>
    </location>
</feature>
<evidence type="ECO:0000256" key="7">
    <source>
        <dbReference type="ARBA" id="ARBA00023242"/>
    </source>
</evidence>
<feature type="compositionally biased region" description="Basic and acidic residues" evidence="9">
    <location>
        <begin position="344"/>
        <end position="359"/>
    </location>
</feature>
<evidence type="ECO:0000256" key="9">
    <source>
        <dbReference type="SAM" id="MobiDB-lite"/>
    </source>
</evidence>
<dbReference type="InterPro" id="IPR025794">
    <property type="entry name" value="H3-K9-MeTrfase_plant"/>
</dbReference>
<feature type="compositionally biased region" description="Basic and acidic residues" evidence="9">
    <location>
        <begin position="242"/>
        <end position="258"/>
    </location>
</feature>
<feature type="compositionally biased region" description="Polar residues" evidence="9">
    <location>
        <begin position="263"/>
        <end position="278"/>
    </location>
</feature>
<feature type="compositionally biased region" description="Basic and acidic residues" evidence="9">
    <location>
        <begin position="205"/>
        <end position="217"/>
    </location>
</feature>
<dbReference type="PANTHER" id="PTHR45660">
    <property type="entry name" value="HISTONE-LYSINE N-METHYLTRANSFERASE SETMAR"/>
    <property type="match status" value="1"/>
</dbReference>
<evidence type="ECO:0000256" key="2">
    <source>
        <dbReference type="ARBA" id="ARBA00022454"/>
    </source>
</evidence>
<dbReference type="PROSITE" id="PS51575">
    <property type="entry name" value="SAM_MT43_SUVAR39_2"/>
    <property type="match status" value="1"/>
</dbReference>
<feature type="domain" description="YDG" evidence="13">
    <location>
        <begin position="596"/>
        <end position="744"/>
    </location>
</feature>
<evidence type="ECO:0000259" key="11">
    <source>
        <dbReference type="PROSITE" id="PS50867"/>
    </source>
</evidence>
<evidence type="ECO:0000256" key="5">
    <source>
        <dbReference type="ARBA" id="ARBA00022691"/>
    </source>
</evidence>
<dbReference type="GO" id="GO:0008270">
    <property type="term" value="F:zinc ion binding"/>
    <property type="evidence" value="ECO:0007669"/>
    <property type="project" value="InterPro"/>
</dbReference>
<evidence type="ECO:0000256" key="6">
    <source>
        <dbReference type="ARBA" id="ARBA00022853"/>
    </source>
</evidence>
<dbReference type="EMBL" id="GCKF01044262">
    <property type="protein sequence ID" value="JAG94219.1"/>
    <property type="molecule type" value="Transcribed_RNA"/>
</dbReference>
<dbReference type="GO" id="GO:0003690">
    <property type="term" value="F:double-stranded DNA binding"/>
    <property type="evidence" value="ECO:0007669"/>
    <property type="project" value="TreeGrafter"/>
</dbReference>
<feature type="compositionally biased region" description="Basic and acidic residues" evidence="9">
    <location>
        <begin position="328"/>
        <end position="337"/>
    </location>
</feature>
<evidence type="ECO:0000256" key="4">
    <source>
        <dbReference type="ARBA" id="ARBA00022679"/>
    </source>
</evidence>
<keyword evidence="4" id="KW-0808">Transferase</keyword>
<dbReference type="SUPFAM" id="SSF88697">
    <property type="entry name" value="PUA domain-like"/>
    <property type="match status" value="1"/>
</dbReference>
<dbReference type="SUPFAM" id="SSF82199">
    <property type="entry name" value="SET domain"/>
    <property type="match status" value="1"/>
</dbReference>
<dbReference type="InterPro" id="IPR015947">
    <property type="entry name" value="PUA-like_sf"/>
</dbReference>
<feature type="region of interest" description="Disordered" evidence="9">
    <location>
        <begin position="102"/>
        <end position="126"/>
    </location>
</feature>
<evidence type="ECO:0008006" key="15">
    <source>
        <dbReference type="Google" id="ProtNLM"/>
    </source>
</evidence>
<feature type="domain" description="Post-SET" evidence="12">
    <location>
        <begin position="1034"/>
        <end position="1050"/>
    </location>
</feature>
<dbReference type="PROSITE" id="PS50280">
    <property type="entry name" value="SET"/>
    <property type="match status" value="1"/>
</dbReference>
<dbReference type="PROSITE" id="PS50867">
    <property type="entry name" value="PRE_SET"/>
    <property type="match status" value="1"/>
</dbReference>
<evidence type="ECO:0000256" key="3">
    <source>
        <dbReference type="ARBA" id="ARBA00022603"/>
    </source>
</evidence>
<keyword evidence="3" id="KW-0489">Methyltransferase</keyword>
<name>A0A0D6QUL4_ARACU</name>
<dbReference type="GO" id="GO:0005634">
    <property type="term" value="C:nucleus"/>
    <property type="evidence" value="ECO:0007669"/>
    <property type="project" value="UniProtKB-SubCell"/>
</dbReference>
<evidence type="ECO:0000256" key="8">
    <source>
        <dbReference type="PROSITE-ProRule" id="PRU00358"/>
    </source>
</evidence>
<feature type="compositionally biased region" description="Polar residues" evidence="9">
    <location>
        <begin position="312"/>
        <end position="327"/>
    </location>
</feature>
<evidence type="ECO:0000256" key="1">
    <source>
        <dbReference type="ARBA" id="ARBA00004286"/>
    </source>
</evidence>
<dbReference type="GO" id="GO:0042054">
    <property type="term" value="F:histone methyltransferase activity"/>
    <property type="evidence" value="ECO:0007669"/>
    <property type="project" value="InterPro"/>
</dbReference>
<accession>A0A0D6QUL4</accession>
<dbReference type="SMART" id="SM00317">
    <property type="entry name" value="SET"/>
    <property type="match status" value="1"/>
</dbReference>
<dbReference type="InterPro" id="IPR007728">
    <property type="entry name" value="Pre-SET_dom"/>
</dbReference>
<feature type="compositionally biased region" description="Basic residues" evidence="9">
    <location>
        <begin position="502"/>
        <end position="516"/>
    </location>
</feature>
<evidence type="ECO:0000259" key="10">
    <source>
        <dbReference type="PROSITE" id="PS50280"/>
    </source>
</evidence>
<evidence type="ECO:0000259" key="12">
    <source>
        <dbReference type="PROSITE" id="PS50868"/>
    </source>
</evidence>
<reference evidence="14" key="1">
    <citation type="submission" date="2015-03" db="EMBL/GenBank/DDBJ databases">
        <title>A transcriptome of Araucaria cunninghamii, an australian fine timber species.</title>
        <authorList>
            <person name="Jing Yi C.J.Y."/>
            <person name="Yin San L.Y.S."/>
            <person name="Abdul Karim S.S."/>
            <person name="Wan Azmi N.N."/>
            <person name="Hercus R.R."/>
            <person name="Croft L.L."/>
        </authorList>
    </citation>
    <scope>NUCLEOTIDE SEQUENCE</scope>
    <source>
        <strain evidence="14">MI0301</strain>
        <tissue evidence="14">Leaf</tissue>
    </source>
</reference>
<dbReference type="SMART" id="SM00468">
    <property type="entry name" value="PreSET"/>
    <property type="match status" value="1"/>
</dbReference>
<keyword evidence="5" id="KW-0949">S-adenosyl-L-methionine</keyword>
<dbReference type="AlphaFoldDB" id="A0A0D6QUL4"/>
<evidence type="ECO:0000313" key="14">
    <source>
        <dbReference type="EMBL" id="JAG94219.1"/>
    </source>
</evidence>
<keyword evidence="7 8" id="KW-0539">Nucleus</keyword>
<dbReference type="InterPro" id="IPR001214">
    <property type="entry name" value="SET_dom"/>
</dbReference>
<dbReference type="GO" id="GO:0032259">
    <property type="term" value="P:methylation"/>
    <property type="evidence" value="ECO:0007669"/>
    <property type="project" value="UniProtKB-KW"/>
</dbReference>
<dbReference type="SMART" id="SM00466">
    <property type="entry name" value="SRA"/>
    <property type="match status" value="1"/>
</dbReference>
<organism evidence="14">
    <name type="scientific">Araucaria cunninghamii</name>
    <name type="common">Hoop pine</name>
    <name type="synonym">Moreton Bay pine</name>
    <dbReference type="NCBI Taxonomy" id="56994"/>
    <lineage>
        <taxon>Eukaryota</taxon>
        <taxon>Viridiplantae</taxon>
        <taxon>Streptophyta</taxon>
        <taxon>Embryophyta</taxon>
        <taxon>Tracheophyta</taxon>
        <taxon>Spermatophyta</taxon>
        <taxon>Pinopsida</taxon>
        <taxon>Pinidae</taxon>
        <taxon>Conifers II</taxon>
        <taxon>Araucariales</taxon>
        <taxon>Araucariaceae</taxon>
        <taxon>Araucaria</taxon>
    </lineage>
</organism>
<dbReference type="InterPro" id="IPR003616">
    <property type="entry name" value="Post-SET_dom"/>
</dbReference>
<dbReference type="InterPro" id="IPR036987">
    <property type="entry name" value="SRA-YDG_sf"/>
</dbReference>
<feature type="domain" description="SET" evidence="10">
    <location>
        <begin position="883"/>
        <end position="1027"/>
    </location>
</feature>
<dbReference type="InterPro" id="IPR003105">
    <property type="entry name" value="SRA_YDG"/>
</dbReference>
<evidence type="ECO:0000259" key="13">
    <source>
        <dbReference type="PROSITE" id="PS51015"/>
    </source>
</evidence>
<dbReference type="SMART" id="SM00508">
    <property type="entry name" value="PostSET"/>
    <property type="match status" value="1"/>
</dbReference>
<comment type="subcellular location">
    <subcellularLocation>
        <location evidence="1">Chromosome</location>
    </subcellularLocation>
    <subcellularLocation>
        <location evidence="8">Nucleus</location>
    </subcellularLocation>
</comment>
<dbReference type="Gene3D" id="2.30.280.10">
    <property type="entry name" value="SRA-YDG"/>
    <property type="match status" value="1"/>
</dbReference>
<protein>
    <recommendedName>
        <fullName evidence="15">Histone-lysine N-methyltransferase</fullName>
    </recommendedName>
</protein>
<keyword evidence="2" id="KW-0158">Chromosome</keyword>
<dbReference type="Gene3D" id="2.170.270.10">
    <property type="entry name" value="SET domain"/>
    <property type="match status" value="1"/>
</dbReference>
<dbReference type="Pfam" id="PF02182">
    <property type="entry name" value="SAD_SRA"/>
    <property type="match status" value="1"/>
</dbReference>
<dbReference type="PROSITE" id="PS51015">
    <property type="entry name" value="YDG"/>
    <property type="match status" value="1"/>
</dbReference>
<feature type="compositionally biased region" description="Basic and acidic residues" evidence="9">
    <location>
        <begin position="459"/>
        <end position="480"/>
    </location>
</feature>
<dbReference type="InterPro" id="IPR051357">
    <property type="entry name" value="H3K9_HMTase_SUVAR3-9"/>
</dbReference>
<feature type="domain" description="Pre-SET" evidence="11">
    <location>
        <begin position="820"/>
        <end position="880"/>
    </location>
</feature>
<dbReference type="GO" id="GO:0005694">
    <property type="term" value="C:chromosome"/>
    <property type="evidence" value="ECO:0007669"/>
    <property type="project" value="UniProtKB-SubCell"/>
</dbReference>
<dbReference type="Pfam" id="PF05033">
    <property type="entry name" value="Pre-SET"/>
    <property type="match status" value="1"/>
</dbReference>
<sequence>METVNPHEITAFEGHVADISRSAVSATCIAREDAGRTEGTEIMTKAKMQKPSANRDFPLGCGRYAPAMTRTDLSAVRDFPIGCGRYAPVMTREELAARLKGDADERTAGGGDGKSSPLPKQKIKVSKKIEREENVRVIKRGNKNEENVRVSMKVESEEKFKVRKKVEENVKVRKKVESENNATGLNLGANGEKIVRNVVMPMELEGKATNDEKRSVEGENLPSELEGKQPLPAEGIVQLKSKAKEVSIKGKSDGKKDDEEPEQSNSEANQDNLSSQLEGKQPLPTEVVEVKSKANATPKAKIDRKKDDEDPMQSNSQAKQDNLSSNLEVKKPLRAEDTEQVNSKGKEVTPKAKIDRQRDDEEVVQSMSESRLPAKKRKFQKKDDGEEEDAVASKPDAKQATSKAKVEKKRDGLNQEAKQASEKKKRVKKGDAGGDSSPLKKQIAKKNVGGKDAVGDGGEVDHMDKEKTPGKSKNHVKDGVGPESGEDDDGVTTPVAAEISSKKRKKTPASRRKPSGKKAMVSRAVDGDDNSDPISSRKKVKTIVVLYDALRRNFMLEDEVSKQAGPSSGVKRPDLKAGTLMMDRGLMANRDPRVVGALPGVQPGDIFYFRLEMCLIGLHTQIQAGIDYIGANSSEWKDSVAVSVIASGGYEDNEEDGGDTLIYTGAGGVGKEGKQNDDQKLERGNLALERSQHHGVEIRVIRGMKDNVSPSGKIYTYDGLYKVEEHWLEKGKSGFGMYKYRLQRLPGQPELTSDILKAAVKWKSNSSTRPGLLYKDISSNKENVPVYLVNTVDDDKGPSHFEYISKVEARKPLLDSAPSEGCDCKGSCVPGSKCSCFSLNGGEMPYTQNGFLGKWRPAIYECGDHCKCTPNCRNRLTQKGLKFHLEVFKTENRGWGVRSLDPIPAGVFICEYAGEVVLEEEIDQQDDEDEYLLLANRDQENSKNWGDISDILPEKKQDGSSQAPLSLKFAINAKNLGNASRFVNHSCSPNILLQSVLYNYHDTWLPHIMLFAMEHIPPLTELTFDYGKDKSSGKAKDCLCGSINCRGKFP</sequence>
<dbReference type="InterPro" id="IPR046341">
    <property type="entry name" value="SET_dom_sf"/>
</dbReference>
<dbReference type="PROSITE" id="PS50868">
    <property type="entry name" value="POST_SET"/>
    <property type="match status" value="1"/>
</dbReference>
<proteinExistence type="predicted"/>
<dbReference type="PANTHER" id="PTHR45660:SF13">
    <property type="entry name" value="HISTONE-LYSINE N-METHYLTRANSFERASE SETMAR"/>
    <property type="match status" value="1"/>
</dbReference>